<sequence length="204" mass="23047">MCVRRFIVVIFICLGSLTAFGQQKTFGEKLSDAALLLTKERVVYDPAYVRIDYPNGDVPAGRGVCTDVVIRAYRKLGIDLQKEVHEDMKANFGKYPRLWGMKHTDTNIDHRRVPNLRVFFARKGEALKVSSDSSAYRPGDIVTWVLDNGMTHIGLVVNKKSIDGRRFLIVHNIGAGQVLEDCLFRFKITGHYRYGKERARLGGG</sequence>
<name>U2E0D4_9BACE</name>
<gene>
    <name evidence="2" type="ORF">HMPREF1981_01480</name>
</gene>
<accession>U2E0D4</accession>
<protein>
    <recommendedName>
        <fullName evidence="4">DUF1287 domain-containing protein</fullName>
    </recommendedName>
</protein>
<comment type="caution">
    <text evidence="2">The sequence shown here is derived from an EMBL/GenBank/DDBJ whole genome shotgun (WGS) entry which is preliminary data.</text>
</comment>
<dbReference type="Proteomes" id="UP000016496">
    <property type="component" value="Unassembled WGS sequence"/>
</dbReference>
<evidence type="ECO:0008006" key="4">
    <source>
        <dbReference type="Google" id="ProtNLM"/>
    </source>
</evidence>
<evidence type="ECO:0000313" key="3">
    <source>
        <dbReference type="Proteomes" id="UP000016496"/>
    </source>
</evidence>
<organism evidence="2 3">
    <name type="scientific">Bacteroides pyogenes F0041</name>
    <dbReference type="NCBI Taxonomy" id="1321819"/>
    <lineage>
        <taxon>Bacteria</taxon>
        <taxon>Pseudomonadati</taxon>
        <taxon>Bacteroidota</taxon>
        <taxon>Bacteroidia</taxon>
        <taxon>Bacteroidales</taxon>
        <taxon>Bacteroidaceae</taxon>
        <taxon>Bacteroides</taxon>
    </lineage>
</organism>
<evidence type="ECO:0000313" key="2">
    <source>
        <dbReference type="EMBL" id="ERI85681.1"/>
    </source>
</evidence>
<dbReference type="EMBL" id="AWSV01000081">
    <property type="protein sequence ID" value="ERI85681.1"/>
    <property type="molecule type" value="Genomic_DNA"/>
</dbReference>
<reference evidence="2 3" key="1">
    <citation type="submission" date="2013-08" db="EMBL/GenBank/DDBJ databases">
        <authorList>
            <person name="Weinstock G."/>
            <person name="Sodergren E."/>
            <person name="Wylie T."/>
            <person name="Fulton L."/>
            <person name="Fulton R."/>
            <person name="Fronick C."/>
            <person name="O'Laughlin M."/>
            <person name="Godfrey J."/>
            <person name="Miner T."/>
            <person name="Herter B."/>
            <person name="Appelbaum E."/>
            <person name="Cordes M."/>
            <person name="Lek S."/>
            <person name="Wollam A."/>
            <person name="Pepin K.H."/>
            <person name="Palsikar V.B."/>
            <person name="Mitreva M."/>
            <person name="Wilson R.K."/>
        </authorList>
    </citation>
    <scope>NUCLEOTIDE SEQUENCE [LARGE SCALE GENOMIC DNA]</scope>
    <source>
        <strain evidence="2 3">F0041</strain>
    </source>
</reference>
<feature type="chain" id="PRO_5004625516" description="DUF1287 domain-containing protein" evidence="1">
    <location>
        <begin position="22"/>
        <end position="204"/>
    </location>
</feature>
<keyword evidence="1" id="KW-0732">Signal</keyword>
<dbReference type="PIRSF" id="PIRSF011444">
    <property type="entry name" value="DUF1287"/>
    <property type="match status" value="1"/>
</dbReference>
<dbReference type="AlphaFoldDB" id="U2E0D4"/>
<dbReference type="HOGENOM" id="CLU_079833_2_0_10"/>
<dbReference type="Pfam" id="PF06940">
    <property type="entry name" value="DUF1287"/>
    <property type="match status" value="1"/>
</dbReference>
<dbReference type="PATRIC" id="fig|1321819.3.peg.1361"/>
<feature type="signal peptide" evidence="1">
    <location>
        <begin position="1"/>
        <end position="21"/>
    </location>
</feature>
<dbReference type="OrthoDB" id="114026at2"/>
<evidence type="ECO:0000256" key="1">
    <source>
        <dbReference type="SAM" id="SignalP"/>
    </source>
</evidence>
<proteinExistence type="predicted"/>
<dbReference type="InterPro" id="IPR009706">
    <property type="entry name" value="DUF1287"/>
</dbReference>